<name>A0A1G2BL39_9BACT</name>
<dbReference type="Pfam" id="PF00466">
    <property type="entry name" value="Ribosomal_L10"/>
    <property type="match status" value="1"/>
</dbReference>
<dbReference type="AlphaFoldDB" id="A0A1G2BL39"/>
<sequence length="174" mass="18963">MPKTKQQKEAEVQKLKDGLKEAKTVVFVSYDGLKVKESQKLRENLKKEGVTFFALKKSLLNKALEGSDLPVKMDELSGGLAAAFGYADEVTPARILADFMKGKENLKIRGGLLEKKYLSAQEIISLAKLPGKLEMLAKTLATMKAPVSGFVNVLAGNLRGLVNVLNALKQSKTN</sequence>
<keyword evidence="5" id="KW-0694">RNA-binding</keyword>
<evidence type="ECO:0000256" key="3">
    <source>
        <dbReference type="ARBA" id="ARBA00023274"/>
    </source>
</evidence>
<evidence type="ECO:0000313" key="6">
    <source>
        <dbReference type="EMBL" id="OGY89396.1"/>
    </source>
</evidence>
<dbReference type="GO" id="GO:0070180">
    <property type="term" value="F:large ribosomal subunit rRNA binding"/>
    <property type="evidence" value="ECO:0007669"/>
    <property type="project" value="UniProtKB-UniRule"/>
</dbReference>
<comment type="caution">
    <text evidence="6">The sequence shown here is derived from an EMBL/GenBank/DDBJ whole genome shotgun (WGS) entry which is preliminary data.</text>
</comment>
<dbReference type="Gene3D" id="6.10.250.290">
    <property type="match status" value="1"/>
</dbReference>
<gene>
    <name evidence="5" type="primary">rplJ</name>
    <name evidence="6" type="ORF">A2927_00005</name>
</gene>
<keyword evidence="2 5" id="KW-0689">Ribosomal protein</keyword>
<dbReference type="GO" id="GO:1990904">
    <property type="term" value="C:ribonucleoprotein complex"/>
    <property type="evidence" value="ECO:0007669"/>
    <property type="project" value="UniProtKB-KW"/>
</dbReference>
<dbReference type="Proteomes" id="UP000178849">
    <property type="component" value="Unassembled WGS sequence"/>
</dbReference>
<evidence type="ECO:0000256" key="4">
    <source>
        <dbReference type="ARBA" id="ARBA00035202"/>
    </source>
</evidence>
<dbReference type="STRING" id="1798550.A2927_00005"/>
<evidence type="ECO:0000256" key="2">
    <source>
        <dbReference type="ARBA" id="ARBA00022980"/>
    </source>
</evidence>
<evidence type="ECO:0000256" key="5">
    <source>
        <dbReference type="HAMAP-Rule" id="MF_00362"/>
    </source>
</evidence>
<dbReference type="HAMAP" id="MF_00362">
    <property type="entry name" value="Ribosomal_uL10"/>
    <property type="match status" value="1"/>
</dbReference>
<dbReference type="SUPFAM" id="SSF160369">
    <property type="entry name" value="Ribosomal protein L10-like"/>
    <property type="match status" value="1"/>
</dbReference>
<protein>
    <recommendedName>
        <fullName evidence="4 5">Large ribosomal subunit protein uL10</fullName>
    </recommendedName>
</protein>
<dbReference type="InterPro" id="IPR043141">
    <property type="entry name" value="Ribosomal_uL10-like_sf"/>
</dbReference>
<proteinExistence type="inferred from homology"/>
<dbReference type="InterPro" id="IPR022973">
    <property type="entry name" value="Ribosomal_uL10_bac"/>
</dbReference>
<comment type="similarity">
    <text evidence="1 5">Belongs to the universal ribosomal protein uL10 family.</text>
</comment>
<comment type="function">
    <text evidence="5">Forms part of the ribosomal stalk, playing a central role in the interaction of the ribosome with GTP-bound translation factors.</text>
</comment>
<organism evidence="6 7">
    <name type="scientific">Candidatus Komeilibacteria bacterium RIFCSPLOWO2_01_FULL_45_10</name>
    <dbReference type="NCBI Taxonomy" id="1798550"/>
    <lineage>
        <taxon>Bacteria</taxon>
        <taxon>Candidatus Komeiliibacteriota</taxon>
    </lineage>
</organism>
<reference evidence="6 7" key="1">
    <citation type="journal article" date="2016" name="Nat. Commun.">
        <title>Thousands of microbial genomes shed light on interconnected biogeochemical processes in an aquifer system.</title>
        <authorList>
            <person name="Anantharaman K."/>
            <person name="Brown C.T."/>
            <person name="Hug L.A."/>
            <person name="Sharon I."/>
            <person name="Castelle C.J."/>
            <person name="Probst A.J."/>
            <person name="Thomas B.C."/>
            <person name="Singh A."/>
            <person name="Wilkins M.J."/>
            <person name="Karaoz U."/>
            <person name="Brodie E.L."/>
            <person name="Williams K.H."/>
            <person name="Hubbard S.S."/>
            <person name="Banfield J.F."/>
        </authorList>
    </citation>
    <scope>NUCLEOTIDE SEQUENCE [LARGE SCALE GENOMIC DNA]</scope>
</reference>
<dbReference type="EMBL" id="MHKL01000019">
    <property type="protein sequence ID" value="OGY89396.1"/>
    <property type="molecule type" value="Genomic_DNA"/>
</dbReference>
<dbReference type="PANTHER" id="PTHR11560">
    <property type="entry name" value="39S RIBOSOMAL PROTEIN L10, MITOCHONDRIAL"/>
    <property type="match status" value="1"/>
</dbReference>
<dbReference type="InterPro" id="IPR001790">
    <property type="entry name" value="Ribosomal_uL10"/>
</dbReference>
<dbReference type="Gene3D" id="3.30.70.1730">
    <property type="match status" value="1"/>
</dbReference>
<dbReference type="NCBIfam" id="NF000955">
    <property type="entry name" value="PRK00099.1-1"/>
    <property type="match status" value="1"/>
</dbReference>
<keyword evidence="3 5" id="KW-0687">Ribonucleoprotein</keyword>
<dbReference type="GO" id="GO:0006412">
    <property type="term" value="P:translation"/>
    <property type="evidence" value="ECO:0007669"/>
    <property type="project" value="UniProtKB-UniRule"/>
</dbReference>
<keyword evidence="5" id="KW-0699">rRNA-binding</keyword>
<dbReference type="CDD" id="cd05797">
    <property type="entry name" value="Ribosomal_L10"/>
    <property type="match status" value="1"/>
</dbReference>
<dbReference type="InterPro" id="IPR047865">
    <property type="entry name" value="Ribosomal_uL10_bac_type"/>
</dbReference>
<evidence type="ECO:0000313" key="7">
    <source>
        <dbReference type="Proteomes" id="UP000178849"/>
    </source>
</evidence>
<accession>A0A1G2BL39</accession>
<evidence type="ECO:0000256" key="1">
    <source>
        <dbReference type="ARBA" id="ARBA00008889"/>
    </source>
</evidence>
<comment type="subunit">
    <text evidence="5">Part of the ribosomal stalk of the 50S ribosomal subunit. The N-terminus interacts with L11 and the large rRNA to form the base of the stalk. The C-terminus forms an elongated spine to which L12 dimers bind in a sequential fashion forming a multimeric L10(L12)X complex.</text>
</comment>
<dbReference type="GO" id="GO:0005840">
    <property type="term" value="C:ribosome"/>
    <property type="evidence" value="ECO:0007669"/>
    <property type="project" value="UniProtKB-KW"/>
</dbReference>